<dbReference type="InterPro" id="IPR024862">
    <property type="entry name" value="TRPV"/>
</dbReference>
<reference evidence="3 4" key="1">
    <citation type="submission" date="2015-10" db="EMBL/GenBank/DDBJ databases">
        <title>Genome analyses suggest a sexual origin of heterokaryosis in a supposedly ancient asexual fungus.</title>
        <authorList>
            <person name="Ropars J."/>
            <person name="Sedzielewska K."/>
            <person name="Noel J."/>
            <person name="Charron P."/>
            <person name="Farinelli L."/>
            <person name="Marton T."/>
            <person name="Kruger M."/>
            <person name="Pelin A."/>
            <person name="Brachmann A."/>
            <person name="Corradi N."/>
        </authorList>
    </citation>
    <scope>NUCLEOTIDE SEQUENCE [LARGE SCALE GENOMIC DNA]</scope>
    <source>
        <strain evidence="3 4">A4</strain>
    </source>
</reference>
<keyword evidence="2" id="KW-0812">Transmembrane</keyword>
<accession>A0A2I1HR50</accession>
<dbReference type="EMBL" id="LLXI01005261">
    <property type="protein sequence ID" value="PKY61368.1"/>
    <property type="molecule type" value="Genomic_DNA"/>
</dbReference>
<dbReference type="VEuPathDB" id="FungiDB:FUN_009654"/>
<organism evidence="3 4">
    <name type="scientific">Rhizophagus irregularis</name>
    <dbReference type="NCBI Taxonomy" id="588596"/>
    <lineage>
        <taxon>Eukaryota</taxon>
        <taxon>Fungi</taxon>
        <taxon>Fungi incertae sedis</taxon>
        <taxon>Mucoromycota</taxon>
        <taxon>Glomeromycotina</taxon>
        <taxon>Glomeromycetes</taxon>
        <taxon>Glomerales</taxon>
        <taxon>Glomeraceae</taxon>
        <taxon>Rhizophagus</taxon>
    </lineage>
</organism>
<dbReference type="VEuPathDB" id="FungiDB:RhiirFUN_021475"/>
<keyword evidence="4" id="KW-1185">Reference proteome</keyword>
<dbReference type="GO" id="GO:0098703">
    <property type="term" value="P:calcium ion import across plasma membrane"/>
    <property type="evidence" value="ECO:0007669"/>
    <property type="project" value="TreeGrafter"/>
</dbReference>
<feature type="transmembrane region" description="Helical" evidence="2">
    <location>
        <begin position="342"/>
        <end position="361"/>
    </location>
</feature>
<proteinExistence type="predicted"/>
<dbReference type="GO" id="GO:0005886">
    <property type="term" value="C:plasma membrane"/>
    <property type="evidence" value="ECO:0007669"/>
    <property type="project" value="TreeGrafter"/>
</dbReference>
<keyword evidence="1" id="KW-0677">Repeat</keyword>
<dbReference type="Proteomes" id="UP000234323">
    <property type="component" value="Unassembled WGS sequence"/>
</dbReference>
<evidence type="ECO:0008006" key="5">
    <source>
        <dbReference type="Google" id="ProtNLM"/>
    </source>
</evidence>
<feature type="transmembrane region" description="Helical" evidence="2">
    <location>
        <begin position="381"/>
        <end position="403"/>
    </location>
</feature>
<dbReference type="GO" id="GO:0005216">
    <property type="term" value="F:monoatomic ion channel activity"/>
    <property type="evidence" value="ECO:0007669"/>
    <property type="project" value="InterPro"/>
</dbReference>
<dbReference type="PANTHER" id="PTHR10582">
    <property type="entry name" value="TRANSIENT RECEPTOR POTENTIAL ION CHANNEL PROTEIN"/>
    <property type="match status" value="1"/>
</dbReference>
<protein>
    <recommendedName>
        <fullName evidence="5">Ion transport domain-containing protein</fullName>
    </recommendedName>
</protein>
<keyword evidence="2" id="KW-1133">Transmembrane helix</keyword>
<name>A0A2I1HR50_9GLOM</name>
<comment type="caution">
    <text evidence="3">The sequence shown here is derived from an EMBL/GenBank/DDBJ whole genome shotgun (WGS) entry which is preliminary data.</text>
</comment>
<evidence type="ECO:0000313" key="3">
    <source>
        <dbReference type="EMBL" id="PKY61368.1"/>
    </source>
</evidence>
<feature type="non-terminal residue" evidence="3">
    <location>
        <position position="1"/>
    </location>
</feature>
<feature type="transmembrane region" description="Helical" evidence="2">
    <location>
        <begin position="267"/>
        <end position="290"/>
    </location>
</feature>
<dbReference type="AlphaFoldDB" id="A0A2I1HR50"/>
<evidence type="ECO:0000313" key="4">
    <source>
        <dbReference type="Proteomes" id="UP000234323"/>
    </source>
</evidence>
<keyword evidence="2" id="KW-0472">Membrane</keyword>
<sequence>VAEAVVAAYLIYSRSFSLIKYILAEKLHRPQNKYRSYPYCNELDLYNDLELKDTFLKSDNHSKLIKDKSSLKSDSYSKLNDLELALKLNQDQDAVMLAYLLEYYSENSMTHIGWMINVTKILPKLPANYIDLLLYKPCFGGMKFNFLNKRFYILSDSLKLKVYKPITRLIPAKSVKFLKYKKIRNEESPNIFVFPNFTTNDSNNDETPRKIPRDILYYFGNILLPPSYNSNEEEFGSFLQIVNKDAFFDVPLIEVALTSRWMQTERYWRIPLILYIIFLYLFSFLSQLYLSDNDDKNKQSAMFMALVGIYYYVGIIILGVIVFTLIFIKAFNEINVINNEEIVILLTVTTLILWIEMLLWLRLFTEVAVYIYIFGNILKKIIPFFVFMLILSFGFGHSMFVLFGHPSLLDLNPSISTFTLNNGTGNFTLTGESLDNPFDTLWNAILSAYYWNTINLSDYNYWPLKIFAFITNVILVLVLLNMIIALMNDTFYKAKEDGNLGLLMFRAELINDYEQLDNPFFSKRIYNNSLYICFCQDSDLMKNWIEKSQKLGGTKLYSWFKESIDKENIIYDDVHIKAWYKLISGNGSFTPDDHNNESQHDNPWF</sequence>
<gene>
    <name evidence="3" type="ORF">RhiirA4_486244</name>
</gene>
<dbReference type="PANTHER" id="PTHR10582:SF2">
    <property type="entry name" value="INACTIVE"/>
    <property type="match status" value="1"/>
</dbReference>
<evidence type="ECO:0000256" key="1">
    <source>
        <dbReference type="ARBA" id="ARBA00022737"/>
    </source>
</evidence>
<evidence type="ECO:0000256" key="2">
    <source>
        <dbReference type="SAM" id="Phobius"/>
    </source>
</evidence>
<dbReference type="VEuPathDB" id="FungiDB:RhiirA1_468008"/>
<feature type="transmembrane region" description="Helical" evidence="2">
    <location>
        <begin position="302"/>
        <end position="330"/>
    </location>
</feature>
<feature type="transmembrane region" description="Helical" evidence="2">
    <location>
        <begin position="466"/>
        <end position="486"/>
    </location>
</feature>